<dbReference type="EMBL" id="CP002339">
    <property type="protein sequence ID" value="AEF03717.1"/>
    <property type="molecule type" value="Genomic_DNA"/>
</dbReference>
<dbReference type="GO" id="GO:0006515">
    <property type="term" value="P:protein quality control for misfolded or incompletely synthesized proteins"/>
    <property type="evidence" value="ECO:0007669"/>
    <property type="project" value="TreeGrafter"/>
</dbReference>
<name>F5ZCV5_ALTNA</name>
<dbReference type="OrthoDB" id="9806592at2"/>
<sequence length="241" mass="26391">MTNPIEIQAFSSNNQIHIDDDIGRDGITAKQIKEELSNHRGSIEIHINSAGGAVTEGIAIYNMLKAYSGKKTVFIDSLAASMASVIAMAGDTILMPSNGLMMIHNPWGVSTGQAIEHRKTADLLDVMKASMLAAYISKTGLEESEVSQLMDQETWMNGEDCFEKGFIDGLTDSVSQDAVNAKFERVCVAKQAEIKQSQHSFAADVRQSAAKICEHRKMTQPANLFNSQHTTPKHYSEIKNV</sequence>
<dbReference type="Pfam" id="PF00574">
    <property type="entry name" value="CLP_protease"/>
    <property type="match status" value="1"/>
</dbReference>
<accession>F5ZCV5</accession>
<evidence type="ECO:0000313" key="7">
    <source>
        <dbReference type="EMBL" id="AEF03717.1"/>
    </source>
</evidence>
<dbReference type="InterPro" id="IPR023562">
    <property type="entry name" value="ClpP/TepA"/>
</dbReference>
<dbReference type="AlphaFoldDB" id="F5ZCV5"/>
<keyword evidence="8" id="KW-1185">Reference proteome</keyword>
<evidence type="ECO:0000256" key="6">
    <source>
        <dbReference type="RuleBase" id="RU003567"/>
    </source>
</evidence>
<gene>
    <name evidence="7" type="ordered locus">ambt_10975</name>
</gene>
<comment type="similarity">
    <text evidence="1 6">Belongs to the peptidase S14 family.</text>
</comment>
<dbReference type="RefSeq" id="WP_013784649.1">
    <property type="nucleotide sequence ID" value="NC_015554.1"/>
</dbReference>
<keyword evidence="4" id="KW-0378">Hydrolase</keyword>
<dbReference type="GO" id="GO:0004176">
    <property type="term" value="F:ATP-dependent peptidase activity"/>
    <property type="evidence" value="ECO:0007669"/>
    <property type="project" value="InterPro"/>
</dbReference>
<dbReference type="InterPro" id="IPR029045">
    <property type="entry name" value="ClpP/crotonase-like_dom_sf"/>
</dbReference>
<protein>
    <recommendedName>
        <fullName evidence="6">ATP-dependent Clp protease proteolytic subunit</fullName>
    </recommendedName>
</protein>
<dbReference type="GO" id="GO:0009368">
    <property type="term" value="C:endopeptidase Clp complex"/>
    <property type="evidence" value="ECO:0007669"/>
    <property type="project" value="TreeGrafter"/>
</dbReference>
<evidence type="ECO:0000256" key="3">
    <source>
        <dbReference type="ARBA" id="ARBA00022670"/>
    </source>
</evidence>
<dbReference type="HOGENOM" id="CLU_052762_1_2_6"/>
<evidence type="ECO:0000256" key="5">
    <source>
        <dbReference type="ARBA" id="ARBA00022825"/>
    </source>
</evidence>
<keyword evidence="2" id="KW-0963">Cytoplasm</keyword>
<dbReference type="GO" id="GO:0004252">
    <property type="term" value="F:serine-type endopeptidase activity"/>
    <property type="evidence" value="ECO:0007669"/>
    <property type="project" value="InterPro"/>
</dbReference>
<evidence type="ECO:0000256" key="1">
    <source>
        <dbReference type="ARBA" id="ARBA00007039"/>
    </source>
</evidence>
<dbReference type="GO" id="GO:0051117">
    <property type="term" value="F:ATPase binding"/>
    <property type="evidence" value="ECO:0007669"/>
    <property type="project" value="TreeGrafter"/>
</dbReference>
<organism evidence="7 8">
    <name type="scientific">Alteromonas naphthalenivorans</name>
    <dbReference type="NCBI Taxonomy" id="715451"/>
    <lineage>
        <taxon>Bacteria</taxon>
        <taxon>Pseudomonadati</taxon>
        <taxon>Pseudomonadota</taxon>
        <taxon>Gammaproteobacteria</taxon>
        <taxon>Alteromonadales</taxon>
        <taxon>Alteromonadaceae</taxon>
        <taxon>Alteromonas/Salinimonas group</taxon>
        <taxon>Alteromonas</taxon>
    </lineage>
</organism>
<dbReference type="PANTHER" id="PTHR10381">
    <property type="entry name" value="ATP-DEPENDENT CLP PROTEASE PROTEOLYTIC SUBUNIT"/>
    <property type="match status" value="1"/>
</dbReference>
<dbReference type="CDD" id="cd07016">
    <property type="entry name" value="S14_ClpP_1"/>
    <property type="match status" value="1"/>
</dbReference>
<dbReference type="NCBIfam" id="NF045542">
    <property type="entry name" value="Clp_rel_HeadMat"/>
    <property type="match status" value="1"/>
</dbReference>
<reference evidence="7 8" key="1">
    <citation type="journal article" date="2011" name="J. Bacteriol.">
        <title>Complete genome sequence of the polycyclic aromatic hydrocarbon-degrading bacterium Alteromonas sp. strain SN2.</title>
        <authorList>
            <person name="Jin H.M."/>
            <person name="Jeong H."/>
            <person name="Moon E.J."/>
            <person name="Math R.K."/>
            <person name="Lee K."/>
            <person name="Kim H.J."/>
            <person name="Jeon C.O."/>
            <person name="Oh T.K."/>
            <person name="Kim J.F."/>
        </authorList>
    </citation>
    <scope>NUCLEOTIDE SEQUENCE [LARGE SCALE GENOMIC DNA]</scope>
    <source>
        <strain evidence="8">JCM 17741 / KACC 18427 / KCTC 11700BP / SN2</strain>
    </source>
</reference>
<keyword evidence="3" id="KW-0645">Protease</keyword>
<dbReference type="InterPro" id="IPR001907">
    <property type="entry name" value="ClpP"/>
</dbReference>
<evidence type="ECO:0000313" key="8">
    <source>
        <dbReference type="Proteomes" id="UP000000683"/>
    </source>
</evidence>
<dbReference type="Gene3D" id="3.90.226.10">
    <property type="entry name" value="2-enoyl-CoA Hydratase, Chain A, domain 1"/>
    <property type="match status" value="1"/>
</dbReference>
<dbReference type="PRINTS" id="PR00127">
    <property type="entry name" value="CLPPROTEASEP"/>
</dbReference>
<dbReference type="SUPFAM" id="SSF52096">
    <property type="entry name" value="ClpP/crotonase"/>
    <property type="match status" value="1"/>
</dbReference>
<evidence type="ECO:0000256" key="2">
    <source>
        <dbReference type="ARBA" id="ARBA00022490"/>
    </source>
</evidence>
<keyword evidence="5" id="KW-0720">Serine protease</keyword>
<dbReference type="KEGG" id="alt:ambt_10975"/>
<evidence type="ECO:0000256" key="4">
    <source>
        <dbReference type="ARBA" id="ARBA00022801"/>
    </source>
</evidence>
<dbReference type="eggNOG" id="COG0740">
    <property type="taxonomic scope" value="Bacteria"/>
</dbReference>
<dbReference type="PANTHER" id="PTHR10381:SF70">
    <property type="entry name" value="ATP-DEPENDENT CLP PROTEASE PROTEOLYTIC SUBUNIT"/>
    <property type="match status" value="1"/>
</dbReference>
<dbReference type="Proteomes" id="UP000000683">
    <property type="component" value="Chromosome"/>
</dbReference>
<proteinExistence type="inferred from homology"/>